<dbReference type="Proteomes" id="UP000019151">
    <property type="component" value="Plasmid 1"/>
</dbReference>
<feature type="transmembrane region" description="Helical" evidence="1">
    <location>
        <begin position="114"/>
        <end position="135"/>
    </location>
</feature>
<evidence type="ECO:0000313" key="2">
    <source>
        <dbReference type="EMBL" id="AHG92864.1"/>
    </source>
</evidence>
<gene>
    <name evidence="2" type="ORF">J421_5329</name>
</gene>
<evidence type="ECO:0000256" key="1">
    <source>
        <dbReference type="SAM" id="Phobius"/>
    </source>
</evidence>
<name>W0RPD1_9BACT</name>
<dbReference type="InParanoid" id="W0RPD1"/>
<keyword evidence="1" id="KW-1133">Transmembrane helix</keyword>
<keyword evidence="2" id="KW-0614">Plasmid</keyword>
<evidence type="ECO:0008006" key="4">
    <source>
        <dbReference type="Google" id="ProtNLM"/>
    </source>
</evidence>
<feature type="transmembrane region" description="Helical" evidence="1">
    <location>
        <begin position="82"/>
        <end position="102"/>
    </location>
</feature>
<dbReference type="KEGG" id="gba:J421_5329"/>
<evidence type="ECO:0000313" key="3">
    <source>
        <dbReference type="Proteomes" id="UP000019151"/>
    </source>
</evidence>
<feature type="transmembrane region" description="Helical" evidence="1">
    <location>
        <begin position="49"/>
        <end position="70"/>
    </location>
</feature>
<reference evidence="2 3" key="1">
    <citation type="journal article" date="2014" name="Genome Announc.">
        <title>Genome Sequence and Methylome of Soil Bacterium Gemmatirosa kalamazoonensis KBS708T, a Member of the Rarely Cultivated Gemmatimonadetes Phylum.</title>
        <authorList>
            <person name="Debruyn J.M."/>
            <person name="Radosevich M."/>
            <person name="Wommack K.E."/>
            <person name="Polson S.W."/>
            <person name="Hauser L.J."/>
            <person name="Fawaz M.N."/>
            <person name="Korlach J."/>
            <person name="Tsai Y.C."/>
        </authorList>
    </citation>
    <scope>NUCLEOTIDE SEQUENCE [LARGE SCALE GENOMIC DNA]</scope>
    <source>
        <strain evidence="2 3">KBS708</strain>
        <plasmid evidence="3">Plasmid 1</plasmid>
    </source>
</reference>
<proteinExistence type="predicted"/>
<keyword evidence="1" id="KW-0472">Membrane</keyword>
<dbReference type="HOGENOM" id="CLU_1737929_0_0_0"/>
<geneLocation type="plasmid" evidence="2 3">
    <name>1</name>
</geneLocation>
<sequence>MPRVPYHRITLLLGLAYVASAGFVVRLGLNPRTYFFSTPEQRATWTVPWLALAFVCLLMLGEALVVLTALDPRPEGPLWRRGALGATAFAVWTVPSTFLGFLHAPAYLTWHALWVWALLAVLVLSTGVSLATAGVRRLSARRDQDGRADA</sequence>
<keyword evidence="3" id="KW-1185">Reference proteome</keyword>
<organism evidence="2 3">
    <name type="scientific">Gemmatirosa kalamazoonensis</name>
    <dbReference type="NCBI Taxonomy" id="861299"/>
    <lineage>
        <taxon>Bacteria</taxon>
        <taxon>Pseudomonadati</taxon>
        <taxon>Gemmatimonadota</taxon>
        <taxon>Gemmatimonadia</taxon>
        <taxon>Gemmatimonadales</taxon>
        <taxon>Gemmatimonadaceae</taxon>
        <taxon>Gemmatirosa</taxon>
    </lineage>
</organism>
<keyword evidence="1" id="KW-0812">Transmembrane</keyword>
<dbReference type="AlphaFoldDB" id="W0RPD1"/>
<feature type="transmembrane region" description="Helical" evidence="1">
    <location>
        <begin position="9"/>
        <end position="29"/>
    </location>
</feature>
<dbReference type="EMBL" id="CP007129">
    <property type="protein sequence ID" value="AHG92864.1"/>
    <property type="molecule type" value="Genomic_DNA"/>
</dbReference>
<dbReference type="RefSeq" id="WP_148306565.1">
    <property type="nucleotide sequence ID" value="NZ_CP007129.1"/>
</dbReference>
<accession>W0RPD1</accession>
<protein>
    <recommendedName>
        <fullName evidence="4">Transmembrane protein</fullName>
    </recommendedName>
</protein>